<dbReference type="EMBL" id="FNDG01000017">
    <property type="protein sequence ID" value="SDI47131.1"/>
    <property type="molecule type" value="Genomic_DNA"/>
</dbReference>
<sequence length="60" mass="6780">MVLRTYIVGIFPNDLVITRLIGVMLLEQGDECCLRRRYTQLEVLEAVSDNPQAKLSAVTN</sequence>
<evidence type="ECO:0000313" key="1">
    <source>
        <dbReference type="EMBL" id="SDI47131.1"/>
    </source>
</evidence>
<gene>
    <name evidence="1" type="ORF">SAMN05216588_117103</name>
</gene>
<dbReference type="STRING" id="29435.SAMN05216588_117103"/>
<proteinExistence type="predicted"/>
<reference evidence="1 2" key="1">
    <citation type="submission" date="2016-10" db="EMBL/GenBank/DDBJ databases">
        <authorList>
            <person name="de Groot N.N."/>
        </authorList>
    </citation>
    <scope>NUCLEOTIDE SEQUENCE [LARGE SCALE GENOMIC DNA]</scope>
    <source>
        <strain evidence="1 2">LMG 18387</strain>
    </source>
</reference>
<accession>A0A1G8KUP4</accession>
<dbReference type="AlphaFoldDB" id="A0A1G8KUP4"/>
<protein>
    <submittedName>
        <fullName evidence="1">Putative transposase</fullName>
    </submittedName>
</protein>
<organism evidence="1 2">
    <name type="scientific">Phytopseudomonas flavescens</name>
    <dbReference type="NCBI Taxonomy" id="29435"/>
    <lineage>
        <taxon>Bacteria</taxon>
        <taxon>Pseudomonadati</taxon>
        <taxon>Pseudomonadota</taxon>
        <taxon>Gammaproteobacteria</taxon>
        <taxon>Pseudomonadales</taxon>
        <taxon>Pseudomonadaceae</taxon>
        <taxon>Phytopseudomonas</taxon>
    </lineage>
</organism>
<dbReference type="Proteomes" id="UP000198606">
    <property type="component" value="Unassembled WGS sequence"/>
</dbReference>
<name>A0A1G8KUP4_9GAMM</name>
<evidence type="ECO:0000313" key="2">
    <source>
        <dbReference type="Proteomes" id="UP000198606"/>
    </source>
</evidence>